<dbReference type="SMART" id="SM01100">
    <property type="entry name" value="CRAL_TRIO_N"/>
    <property type="match status" value="1"/>
</dbReference>
<proteinExistence type="predicted"/>
<dbReference type="SUPFAM" id="SSF52087">
    <property type="entry name" value="CRAL/TRIO domain"/>
    <property type="match status" value="1"/>
</dbReference>
<evidence type="ECO:0000256" key="1">
    <source>
        <dbReference type="SAM" id="MobiDB-lite"/>
    </source>
</evidence>
<feature type="domain" description="CRAL-TRIO" evidence="2">
    <location>
        <begin position="79"/>
        <end position="239"/>
    </location>
</feature>
<dbReference type="Pfam" id="PF03765">
    <property type="entry name" value="CRAL_TRIO_N"/>
    <property type="match status" value="1"/>
</dbReference>
<evidence type="ECO:0000313" key="3">
    <source>
        <dbReference type="EMBL" id="CAI9266230.1"/>
    </source>
</evidence>
<organism evidence="3 4">
    <name type="scientific">Lactuca saligna</name>
    <name type="common">Willowleaf lettuce</name>
    <dbReference type="NCBI Taxonomy" id="75948"/>
    <lineage>
        <taxon>Eukaryota</taxon>
        <taxon>Viridiplantae</taxon>
        <taxon>Streptophyta</taxon>
        <taxon>Embryophyta</taxon>
        <taxon>Tracheophyta</taxon>
        <taxon>Spermatophyta</taxon>
        <taxon>Magnoliopsida</taxon>
        <taxon>eudicotyledons</taxon>
        <taxon>Gunneridae</taxon>
        <taxon>Pentapetalae</taxon>
        <taxon>asterids</taxon>
        <taxon>campanulids</taxon>
        <taxon>Asterales</taxon>
        <taxon>Asteraceae</taxon>
        <taxon>Cichorioideae</taxon>
        <taxon>Cichorieae</taxon>
        <taxon>Lactucinae</taxon>
        <taxon>Lactuca</taxon>
    </lineage>
</organism>
<dbReference type="Pfam" id="PF00650">
    <property type="entry name" value="CRAL_TRIO"/>
    <property type="match status" value="1"/>
</dbReference>
<keyword evidence="4" id="KW-1185">Reference proteome</keyword>
<dbReference type="PROSITE" id="PS50191">
    <property type="entry name" value="CRAL_TRIO"/>
    <property type="match status" value="1"/>
</dbReference>
<dbReference type="SUPFAM" id="SSF46938">
    <property type="entry name" value="CRAL/TRIO N-terminal domain"/>
    <property type="match status" value="1"/>
</dbReference>
<name>A0AA35VHB8_LACSI</name>
<dbReference type="AlphaFoldDB" id="A0AA35VHB8"/>
<sequence length="489" mass="55977">MVIITQDMIKQFQNLIEAFDEPIKIIYENLHQGYPTETIVRFLKARDGNISKAHKMLVDCLNWRIENQIDKILSKPIVPIELYRSVRESQLIGMSGYTKDGRPVIAVGVGLSTYDKASIHCYVQSHIQINEYRDRIILPSATKNFERHISTCVKVLDMTGLKLSHLNQIKLLTVISSIDDLNYPEKTDTYYIVNAPYVFSACWKVVKPLLQERTRKKVQVLSGCGKDELLKIMDYESLPHFCRRQGSGSSKLARNNSGGDDSCFSLDHGFHQQLYNYINQQAVGGKSRAPLKQGSFHVEFPEPDLMDCKIVQTIETEFHKIENQNGFADEHDHKEEPSYQVDDGAHTTRVDEFEPFLEDYSLFAEYNVEKNCEPQPGMDILEGMVSDDSGEAFYSKSGNVSEGSGDDSDDNDYNMDETNIQFDVDADMSEFHSVVDVDEHEILSNHTTCDYWFVGNDMVDKEVEVIATDDYRFVGFHEDDRKRMLKELS</sequence>
<protein>
    <recommendedName>
        <fullName evidence="2">CRAL-TRIO domain-containing protein</fullName>
    </recommendedName>
</protein>
<dbReference type="InterPro" id="IPR036865">
    <property type="entry name" value="CRAL-TRIO_dom_sf"/>
</dbReference>
<dbReference type="EMBL" id="OX465086">
    <property type="protein sequence ID" value="CAI9266230.1"/>
    <property type="molecule type" value="Genomic_DNA"/>
</dbReference>
<evidence type="ECO:0000259" key="2">
    <source>
        <dbReference type="PROSITE" id="PS50191"/>
    </source>
</evidence>
<dbReference type="PANTHER" id="PTHR46226">
    <property type="entry name" value="CRAL-TRIO DOMAIN-CONTAINING PROTEIN"/>
    <property type="match status" value="1"/>
</dbReference>
<evidence type="ECO:0000313" key="4">
    <source>
        <dbReference type="Proteomes" id="UP001177003"/>
    </source>
</evidence>
<dbReference type="InterPro" id="IPR011074">
    <property type="entry name" value="CRAL/TRIO_N_dom"/>
</dbReference>
<gene>
    <name evidence="3" type="ORF">LSALG_LOCUS6799</name>
</gene>
<accession>A0AA35VHB8</accession>
<dbReference type="InterPro" id="IPR001251">
    <property type="entry name" value="CRAL-TRIO_dom"/>
</dbReference>
<dbReference type="CDD" id="cd00170">
    <property type="entry name" value="SEC14"/>
    <property type="match status" value="1"/>
</dbReference>
<reference evidence="3" key="1">
    <citation type="submission" date="2023-04" db="EMBL/GenBank/DDBJ databases">
        <authorList>
            <person name="Vijverberg K."/>
            <person name="Xiong W."/>
            <person name="Schranz E."/>
        </authorList>
    </citation>
    <scope>NUCLEOTIDE SEQUENCE</scope>
</reference>
<dbReference type="InterPro" id="IPR036273">
    <property type="entry name" value="CRAL/TRIO_N_dom_sf"/>
</dbReference>
<feature type="region of interest" description="Disordered" evidence="1">
    <location>
        <begin position="391"/>
        <end position="414"/>
    </location>
</feature>
<dbReference type="SMART" id="SM00516">
    <property type="entry name" value="SEC14"/>
    <property type="match status" value="1"/>
</dbReference>
<dbReference type="Gene3D" id="3.40.525.10">
    <property type="entry name" value="CRAL-TRIO lipid binding domain"/>
    <property type="match status" value="1"/>
</dbReference>
<feature type="compositionally biased region" description="Acidic residues" evidence="1">
    <location>
        <begin position="404"/>
        <end position="414"/>
    </location>
</feature>
<dbReference type="Proteomes" id="UP001177003">
    <property type="component" value="Chromosome 0"/>
</dbReference>
<dbReference type="PANTHER" id="PTHR46226:SF11">
    <property type="entry name" value="CRAL-TRIO LIPID BINDING DOMAIN, CRAL_TRIO DOMAIN, CRAL_TRIO DOMAIN SUPERFAMILY"/>
    <property type="match status" value="1"/>
</dbReference>